<dbReference type="PROSITE" id="PS50297">
    <property type="entry name" value="ANK_REP_REGION"/>
    <property type="match status" value="1"/>
</dbReference>
<dbReference type="AlphaFoldDB" id="A0AAV3YMN4"/>
<keyword evidence="2 3" id="KW-0040">ANK repeat</keyword>
<feature type="repeat" description="ANK" evidence="3">
    <location>
        <begin position="45"/>
        <end position="80"/>
    </location>
</feature>
<proteinExistence type="predicted"/>
<comment type="caution">
    <text evidence="4">The sequence shown here is derived from an EMBL/GenBank/DDBJ whole genome shotgun (WGS) entry which is preliminary data.</text>
</comment>
<dbReference type="GO" id="GO:0005737">
    <property type="term" value="C:cytoplasm"/>
    <property type="evidence" value="ECO:0007669"/>
    <property type="project" value="TreeGrafter"/>
</dbReference>
<feature type="repeat" description="ANK" evidence="3">
    <location>
        <begin position="192"/>
        <end position="227"/>
    </location>
</feature>
<evidence type="ECO:0000256" key="3">
    <source>
        <dbReference type="PROSITE-ProRule" id="PRU00023"/>
    </source>
</evidence>
<feature type="repeat" description="ANK" evidence="3">
    <location>
        <begin position="375"/>
        <end position="407"/>
    </location>
</feature>
<evidence type="ECO:0000313" key="4">
    <source>
        <dbReference type="EMBL" id="GFN84540.1"/>
    </source>
</evidence>
<evidence type="ECO:0000256" key="2">
    <source>
        <dbReference type="ARBA" id="ARBA00023043"/>
    </source>
</evidence>
<dbReference type="Gene3D" id="1.25.40.20">
    <property type="entry name" value="Ankyrin repeat-containing domain"/>
    <property type="match status" value="3"/>
</dbReference>
<dbReference type="EMBL" id="BLXT01001319">
    <property type="protein sequence ID" value="GFN84540.1"/>
    <property type="molecule type" value="Genomic_DNA"/>
</dbReference>
<reference evidence="4 5" key="1">
    <citation type="journal article" date="2021" name="Elife">
        <title>Chloroplast acquisition without the gene transfer in kleptoplastic sea slugs, Plakobranchus ocellatus.</title>
        <authorList>
            <person name="Maeda T."/>
            <person name="Takahashi S."/>
            <person name="Yoshida T."/>
            <person name="Shimamura S."/>
            <person name="Takaki Y."/>
            <person name="Nagai Y."/>
            <person name="Toyoda A."/>
            <person name="Suzuki Y."/>
            <person name="Arimoto A."/>
            <person name="Ishii H."/>
            <person name="Satoh N."/>
            <person name="Nishiyama T."/>
            <person name="Hasebe M."/>
            <person name="Maruyama T."/>
            <person name="Minagawa J."/>
            <person name="Obokata J."/>
            <person name="Shigenobu S."/>
        </authorList>
    </citation>
    <scope>NUCLEOTIDE SEQUENCE [LARGE SCALE GENOMIC DNA]</scope>
</reference>
<dbReference type="Proteomes" id="UP000735302">
    <property type="component" value="Unassembled WGS sequence"/>
</dbReference>
<gene>
    <name evidence="4" type="ORF">PoB_001104600</name>
</gene>
<accession>A0AAV3YMN4</accession>
<dbReference type="PROSITE" id="PS50088">
    <property type="entry name" value="ANK_REPEAT"/>
    <property type="match status" value="3"/>
</dbReference>
<keyword evidence="5" id="KW-1185">Reference proteome</keyword>
<evidence type="ECO:0000313" key="5">
    <source>
        <dbReference type="Proteomes" id="UP000735302"/>
    </source>
</evidence>
<evidence type="ECO:0000256" key="1">
    <source>
        <dbReference type="ARBA" id="ARBA00022737"/>
    </source>
</evidence>
<dbReference type="InterPro" id="IPR002110">
    <property type="entry name" value="Ankyrin_rpt"/>
</dbReference>
<protein>
    <submittedName>
        <fullName evidence="4">Nischarin</fullName>
    </submittedName>
</protein>
<name>A0AAV3YMN4_9GAST</name>
<dbReference type="SMART" id="SM00248">
    <property type="entry name" value="ANK"/>
    <property type="match status" value="6"/>
</dbReference>
<keyword evidence="1" id="KW-0677">Repeat</keyword>
<dbReference type="SUPFAM" id="SSF48403">
    <property type="entry name" value="Ankyrin repeat"/>
    <property type="match status" value="2"/>
</dbReference>
<dbReference type="PANTHER" id="PTHR24198:SF165">
    <property type="entry name" value="ANKYRIN REPEAT-CONTAINING PROTEIN-RELATED"/>
    <property type="match status" value="1"/>
</dbReference>
<organism evidence="4 5">
    <name type="scientific">Plakobranchus ocellatus</name>
    <dbReference type="NCBI Taxonomy" id="259542"/>
    <lineage>
        <taxon>Eukaryota</taxon>
        <taxon>Metazoa</taxon>
        <taxon>Spiralia</taxon>
        <taxon>Lophotrochozoa</taxon>
        <taxon>Mollusca</taxon>
        <taxon>Gastropoda</taxon>
        <taxon>Heterobranchia</taxon>
        <taxon>Euthyneura</taxon>
        <taxon>Panpulmonata</taxon>
        <taxon>Sacoglossa</taxon>
        <taxon>Placobranchoidea</taxon>
        <taxon>Plakobranchidae</taxon>
        <taxon>Plakobranchus</taxon>
    </lineage>
</organism>
<sequence>MYGGQDSGYEDEPQCELHTLCKTGTLGNILAWLQGNGEDVDWYYEGETPLQAVVQSGREDAADVISVLVDYGCDVNAQNIAEGNTALHLNVLYGNFPRDFDTIVALRSKNCDLGVRNKALRTAYDVAIANGEFELAGTLDGTVPVENAKEHYTRMMGQKYGPYIIEAVLNSDDISLQKYILLGGDPNYLNKYGNGAIHYAVTHSNLSVYDTLSVLLSASANCNLKNEEGDTALNLCIKSDSLRSKGQMARCVQLLVDAGAESNIQDLDGRDACRIAEDKGYDDILQILMAKDLSSSSDSDVFDGLALEELPPIPEEENEPEVEPVTPRIDVNAPNADGLCPIHVATKLTNETQRHKRITELLDEGAEISKTIVASGNTSLHLCAERDYGETAKLLLEHHIDYTVKNNEGKTAYDLAQELHHQTVMDAIDEKRGTVQEQWRKAGRKAKWCTIL</sequence>
<dbReference type="InterPro" id="IPR036770">
    <property type="entry name" value="Ankyrin_rpt-contain_sf"/>
</dbReference>
<dbReference type="Pfam" id="PF12796">
    <property type="entry name" value="Ank_2"/>
    <property type="match status" value="3"/>
</dbReference>
<dbReference type="PANTHER" id="PTHR24198">
    <property type="entry name" value="ANKYRIN REPEAT AND PROTEIN KINASE DOMAIN-CONTAINING PROTEIN"/>
    <property type="match status" value="1"/>
</dbReference>